<dbReference type="KEGG" id="zma:118476182"/>
<dbReference type="OrthoDB" id="1108262at2759"/>
<sequence length="143" mass="16382">MEKLDCIGVVNNLVLDTAQWNSGAIVLPWKGLEARRPPFAFALCLNAPDNTIAFIKPIKSELDAMDYMLRRFGLASYLCMNIQKSSFLAIRCNNVNLDETMCKFPMVRENFTIKYLGLPLTINTLRKMDFQYLMDKVQSKMTT</sequence>
<evidence type="ECO:0008006" key="2">
    <source>
        <dbReference type="Google" id="ProtNLM"/>
    </source>
</evidence>
<organism evidence="1">
    <name type="scientific">Zea mays</name>
    <name type="common">Maize</name>
    <dbReference type="NCBI Taxonomy" id="4577"/>
    <lineage>
        <taxon>Eukaryota</taxon>
        <taxon>Viridiplantae</taxon>
        <taxon>Streptophyta</taxon>
        <taxon>Embryophyta</taxon>
        <taxon>Tracheophyta</taxon>
        <taxon>Spermatophyta</taxon>
        <taxon>Magnoliopsida</taxon>
        <taxon>Liliopsida</taxon>
        <taxon>Poales</taxon>
        <taxon>Poaceae</taxon>
        <taxon>PACMAD clade</taxon>
        <taxon>Panicoideae</taxon>
        <taxon>Andropogonodae</taxon>
        <taxon>Andropogoneae</taxon>
        <taxon>Tripsacinae</taxon>
        <taxon>Zea</taxon>
    </lineage>
</organism>
<dbReference type="AlphaFoldDB" id="C0PK48"/>
<dbReference type="GeneID" id="118476182"/>
<name>C0PK48_MAIZE</name>
<accession>C0PK48</accession>
<proteinExistence type="evidence at transcript level"/>
<reference evidence="1" key="2">
    <citation type="submission" date="2012-06" db="EMBL/GenBank/DDBJ databases">
        <authorList>
            <person name="Yu Y."/>
            <person name="Currie J."/>
            <person name="Lomeli R."/>
            <person name="Angelova A."/>
            <person name="Collura K."/>
            <person name="Wissotski M."/>
            <person name="Campos D."/>
            <person name="Kudrna D."/>
            <person name="Golser W."/>
            <person name="Ashely E."/>
            <person name="Descour A."/>
            <person name="Fernandes J."/>
            <person name="Soderlund C."/>
            <person name="Walbot V."/>
        </authorList>
    </citation>
    <scope>NUCLEOTIDE SEQUENCE</scope>
    <source>
        <strain evidence="1">B73</strain>
    </source>
</reference>
<dbReference type="RefSeq" id="XP_035820287.1">
    <property type="nucleotide sequence ID" value="XM_035964394.1"/>
</dbReference>
<reference evidence="1" key="1">
    <citation type="journal article" date="2009" name="PLoS Genet.">
        <title>Sequencing, mapping, and analysis of 27,455 maize full-length cDNAs.</title>
        <authorList>
            <person name="Soderlund C."/>
            <person name="Descour A."/>
            <person name="Kudrna D."/>
            <person name="Bomhoff M."/>
            <person name="Boyd L."/>
            <person name="Currie J."/>
            <person name="Angelova A."/>
            <person name="Collura K."/>
            <person name="Wissotski M."/>
            <person name="Ashley E."/>
            <person name="Morrow D."/>
            <person name="Fernandes J."/>
            <person name="Walbot V."/>
            <person name="Yu Y."/>
        </authorList>
    </citation>
    <scope>NUCLEOTIDE SEQUENCE</scope>
    <source>
        <strain evidence="1">B73</strain>
    </source>
</reference>
<protein>
    <recommendedName>
        <fullName evidence="2">Reverse transcriptase domain-containing protein</fullName>
    </recommendedName>
</protein>
<evidence type="ECO:0000313" key="1">
    <source>
        <dbReference type="EMBL" id="ACN35564.1"/>
    </source>
</evidence>
<dbReference type="EMBL" id="BT068667">
    <property type="protein sequence ID" value="ACN35564.1"/>
    <property type="molecule type" value="mRNA"/>
</dbReference>